<dbReference type="PROSITE" id="PS50975">
    <property type="entry name" value="ATP_GRASP"/>
    <property type="match status" value="1"/>
</dbReference>
<dbReference type="GO" id="GO:0009432">
    <property type="term" value="P:SOS response"/>
    <property type="evidence" value="ECO:0007669"/>
    <property type="project" value="TreeGrafter"/>
</dbReference>
<dbReference type="Pfam" id="PF08443">
    <property type="entry name" value="RimK"/>
    <property type="match status" value="1"/>
</dbReference>
<sequence length="296" mass="33062">MNGWVIYNGHLAGDAFLQFPEQVKKTGKQKNIKIELVANNHLRNKLTNDGILLEHIKGWELPSFVIFHDKDIALARQLELLGIPVYNSAQSVELCDNKVLMYQQLAKNQLNIPQTVIAPKIFANTSALDLEPFIQLAESFSYPFVIKEGFGSFGEQVYLVHNEKEYMEKVKQIYDRPFVLQEFIESSYGKDIRIFVAGDMVAAALQRSSATDFRANVHLGSNVEKYEATLQEAELALKAAKAVGASYCGVDLLFGRDGEPVVCEVNTNAHVANILKHTGVNVAEPILEHIISEITQ</sequence>
<keyword evidence="3 4" id="KW-0067">ATP-binding</keyword>
<dbReference type="GO" id="GO:0005524">
    <property type="term" value="F:ATP binding"/>
    <property type="evidence" value="ECO:0007669"/>
    <property type="project" value="UniProtKB-UniRule"/>
</dbReference>
<dbReference type="Gene3D" id="3.40.50.20">
    <property type="match status" value="1"/>
</dbReference>
<proteinExistence type="predicted"/>
<evidence type="ECO:0000259" key="5">
    <source>
        <dbReference type="PROSITE" id="PS50975"/>
    </source>
</evidence>
<protein>
    <submittedName>
        <fullName evidence="6">Gamma-F420-2:alpha-L-glutamate ligase</fullName>
    </submittedName>
</protein>
<evidence type="ECO:0000313" key="6">
    <source>
        <dbReference type="EMBL" id="SER74818.1"/>
    </source>
</evidence>
<evidence type="ECO:0000256" key="2">
    <source>
        <dbReference type="ARBA" id="ARBA00022741"/>
    </source>
</evidence>
<evidence type="ECO:0000256" key="1">
    <source>
        <dbReference type="ARBA" id="ARBA00022723"/>
    </source>
</evidence>
<dbReference type="GO" id="GO:0018169">
    <property type="term" value="F:ribosomal S6-glutamic acid ligase activity"/>
    <property type="evidence" value="ECO:0007669"/>
    <property type="project" value="TreeGrafter"/>
</dbReference>
<dbReference type="STRING" id="531814.SAMN04487944_10999"/>
<evidence type="ECO:0000256" key="4">
    <source>
        <dbReference type="PROSITE-ProRule" id="PRU00409"/>
    </source>
</evidence>
<dbReference type="GO" id="GO:0046872">
    <property type="term" value="F:metal ion binding"/>
    <property type="evidence" value="ECO:0007669"/>
    <property type="project" value="UniProtKB-KW"/>
</dbReference>
<evidence type="ECO:0000256" key="3">
    <source>
        <dbReference type="ARBA" id="ARBA00022840"/>
    </source>
</evidence>
<keyword evidence="1" id="KW-0479">Metal-binding</keyword>
<name>A0A1H9RQI5_9BACI</name>
<dbReference type="InterPro" id="IPR004666">
    <property type="entry name" value="Rp_bS6_RimK/Lys_biosynth_LsyX"/>
</dbReference>
<dbReference type="InterPro" id="IPR011761">
    <property type="entry name" value="ATP-grasp"/>
</dbReference>
<dbReference type="PANTHER" id="PTHR21621:SF0">
    <property type="entry name" value="BETA-CITRYLGLUTAMATE SYNTHASE B-RELATED"/>
    <property type="match status" value="1"/>
</dbReference>
<keyword evidence="2 4" id="KW-0547">Nucleotide-binding</keyword>
<keyword evidence="7" id="KW-1185">Reference proteome</keyword>
<reference evidence="6 7" key="1">
    <citation type="submission" date="2016-10" db="EMBL/GenBank/DDBJ databases">
        <authorList>
            <person name="de Groot N.N."/>
        </authorList>
    </citation>
    <scope>NUCLEOTIDE SEQUENCE [LARGE SCALE GENOMIC DNA]</scope>
    <source>
        <strain evidence="6 7">CGMCC 1.7727</strain>
    </source>
</reference>
<dbReference type="EMBL" id="FOGL01000009">
    <property type="protein sequence ID" value="SER74818.1"/>
    <property type="molecule type" value="Genomic_DNA"/>
</dbReference>
<dbReference type="Gene3D" id="3.30.470.20">
    <property type="entry name" value="ATP-grasp fold, B domain"/>
    <property type="match status" value="1"/>
</dbReference>
<dbReference type="SUPFAM" id="SSF56059">
    <property type="entry name" value="Glutathione synthetase ATP-binding domain-like"/>
    <property type="match status" value="1"/>
</dbReference>
<dbReference type="Proteomes" id="UP000199687">
    <property type="component" value="Unassembled WGS sequence"/>
</dbReference>
<dbReference type="AlphaFoldDB" id="A0A1H9RQI5"/>
<dbReference type="NCBIfam" id="TIGR00768">
    <property type="entry name" value="rimK_fam"/>
    <property type="match status" value="1"/>
</dbReference>
<keyword evidence="6" id="KW-0436">Ligase</keyword>
<dbReference type="InterPro" id="IPR013651">
    <property type="entry name" value="ATP-grasp_RimK-type"/>
</dbReference>
<organism evidence="6 7">
    <name type="scientific">Gracilibacillus ureilyticus</name>
    <dbReference type="NCBI Taxonomy" id="531814"/>
    <lineage>
        <taxon>Bacteria</taxon>
        <taxon>Bacillati</taxon>
        <taxon>Bacillota</taxon>
        <taxon>Bacilli</taxon>
        <taxon>Bacillales</taxon>
        <taxon>Bacillaceae</taxon>
        <taxon>Gracilibacillus</taxon>
    </lineage>
</organism>
<dbReference type="PANTHER" id="PTHR21621">
    <property type="entry name" value="RIBOSOMAL PROTEIN S6 MODIFICATION PROTEIN"/>
    <property type="match status" value="1"/>
</dbReference>
<feature type="domain" description="ATP-grasp" evidence="5">
    <location>
        <begin position="102"/>
        <end position="291"/>
    </location>
</feature>
<dbReference type="GO" id="GO:0005737">
    <property type="term" value="C:cytoplasm"/>
    <property type="evidence" value="ECO:0007669"/>
    <property type="project" value="TreeGrafter"/>
</dbReference>
<accession>A0A1H9RQI5</accession>
<evidence type="ECO:0000313" key="7">
    <source>
        <dbReference type="Proteomes" id="UP000199687"/>
    </source>
</evidence>
<gene>
    <name evidence="6" type="ORF">SAMN04487944_10999</name>
</gene>